<organism evidence="11 12">
    <name type="scientific">Streptococcus criceti HS-6</name>
    <dbReference type="NCBI Taxonomy" id="873449"/>
    <lineage>
        <taxon>Bacteria</taxon>
        <taxon>Bacillati</taxon>
        <taxon>Bacillota</taxon>
        <taxon>Bacilli</taxon>
        <taxon>Lactobacillales</taxon>
        <taxon>Streptococcaceae</taxon>
        <taxon>Streptococcus</taxon>
    </lineage>
</organism>
<evidence type="ECO:0000313" key="12">
    <source>
        <dbReference type="Proteomes" id="UP000004322"/>
    </source>
</evidence>
<evidence type="ECO:0000256" key="9">
    <source>
        <dbReference type="SAM" id="Phobius"/>
    </source>
</evidence>
<dbReference type="GO" id="GO:0050660">
    <property type="term" value="F:flavin adenine dinucleotide binding"/>
    <property type="evidence" value="ECO:0007669"/>
    <property type="project" value="TreeGrafter"/>
</dbReference>
<accession>G5JPB8</accession>
<proteinExistence type="predicted"/>
<evidence type="ECO:0000256" key="4">
    <source>
        <dbReference type="ARBA" id="ARBA00022723"/>
    </source>
</evidence>
<evidence type="ECO:0000313" key="11">
    <source>
        <dbReference type="EMBL" id="EHI74599.1"/>
    </source>
</evidence>
<keyword evidence="5" id="KW-0274">FAD</keyword>
<feature type="transmembrane region" description="Helical" evidence="9">
    <location>
        <begin position="40"/>
        <end position="59"/>
    </location>
</feature>
<gene>
    <name evidence="11" type="ORF">STRCR_1570</name>
</gene>
<dbReference type="AlphaFoldDB" id="G5JPB8"/>
<keyword evidence="2" id="KW-0285">Flavoprotein</keyword>
<comment type="caution">
    <text evidence="11">The sequence shown here is derived from an EMBL/GenBank/DDBJ whole genome shotgun (WGS) entry which is preliminary data.</text>
</comment>
<keyword evidence="9" id="KW-0472">Membrane</keyword>
<dbReference type="GO" id="GO:0046872">
    <property type="term" value="F:metal ion binding"/>
    <property type="evidence" value="ECO:0007669"/>
    <property type="project" value="UniProtKB-KW"/>
</dbReference>
<dbReference type="InterPro" id="IPR001433">
    <property type="entry name" value="OxRdtase_FAD/NAD-bd"/>
</dbReference>
<protein>
    <submittedName>
        <fullName evidence="11">Membrane protein</fullName>
    </submittedName>
</protein>
<dbReference type="RefSeq" id="WP_004227977.1">
    <property type="nucleotide sequence ID" value="NZ_AEUV02000002.1"/>
</dbReference>
<dbReference type="eggNOG" id="COG4097">
    <property type="taxonomic scope" value="Bacteria"/>
</dbReference>
<dbReference type="InterPro" id="IPR050415">
    <property type="entry name" value="MRET"/>
</dbReference>
<feature type="transmembrane region" description="Helical" evidence="9">
    <location>
        <begin position="111"/>
        <end position="130"/>
    </location>
</feature>
<name>G5JPB8_STRCG</name>
<dbReference type="SUPFAM" id="SSF52343">
    <property type="entry name" value="Ferredoxin reductase-like, C-terminal NADP-linked domain"/>
    <property type="match status" value="1"/>
</dbReference>
<dbReference type="OrthoDB" id="573132at2"/>
<keyword evidence="8" id="KW-0411">Iron-sulfur</keyword>
<dbReference type="STRING" id="873449.STRCR_1570"/>
<dbReference type="Gene3D" id="2.40.30.10">
    <property type="entry name" value="Translation factors"/>
    <property type="match status" value="1"/>
</dbReference>
<dbReference type="Gene3D" id="3.40.50.80">
    <property type="entry name" value="Nucleotide-binding domain of ferredoxin-NADP reductase (FNR) module"/>
    <property type="match status" value="1"/>
</dbReference>
<dbReference type="EMBL" id="AEUV02000002">
    <property type="protein sequence ID" value="EHI74599.1"/>
    <property type="molecule type" value="Genomic_DNA"/>
</dbReference>
<evidence type="ECO:0000256" key="6">
    <source>
        <dbReference type="ARBA" id="ARBA00023002"/>
    </source>
</evidence>
<dbReference type="GO" id="GO:0016491">
    <property type="term" value="F:oxidoreductase activity"/>
    <property type="evidence" value="ECO:0007669"/>
    <property type="project" value="UniProtKB-KW"/>
</dbReference>
<comment type="cofactor">
    <cofactor evidence="1">
        <name>FAD</name>
        <dbReference type="ChEBI" id="CHEBI:57692"/>
    </cofactor>
</comment>
<dbReference type="GO" id="GO:0051537">
    <property type="term" value="F:2 iron, 2 sulfur cluster binding"/>
    <property type="evidence" value="ECO:0007669"/>
    <property type="project" value="UniProtKB-KW"/>
</dbReference>
<keyword evidence="7" id="KW-0408">Iron</keyword>
<feature type="transmembrane region" description="Helical" evidence="9">
    <location>
        <begin position="71"/>
        <end position="91"/>
    </location>
</feature>
<dbReference type="SUPFAM" id="SSF63380">
    <property type="entry name" value="Riboflavin synthase domain-like"/>
    <property type="match status" value="1"/>
</dbReference>
<reference evidence="11" key="1">
    <citation type="submission" date="2011-07" db="EMBL/GenBank/DDBJ databases">
        <authorList>
            <person name="Stanhope M.J."/>
            <person name="Durkin A.S."/>
            <person name="Hostetler J."/>
            <person name="Kim M."/>
            <person name="Radune D."/>
            <person name="Singh I."/>
            <person name="Town C.D."/>
        </authorList>
    </citation>
    <scope>NUCLEOTIDE SEQUENCE [LARGE SCALE GENOMIC DNA]</scope>
    <source>
        <strain evidence="11">HS-6</strain>
    </source>
</reference>
<keyword evidence="9" id="KW-1133">Transmembrane helix</keyword>
<dbReference type="InterPro" id="IPR008333">
    <property type="entry name" value="Cbr1-like_FAD-bd_dom"/>
</dbReference>
<evidence type="ECO:0000259" key="10">
    <source>
        <dbReference type="PROSITE" id="PS51384"/>
    </source>
</evidence>
<feature type="transmembrane region" description="Helical" evidence="9">
    <location>
        <begin position="176"/>
        <end position="199"/>
    </location>
</feature>
<feature type="domain" description="FAD-binding FR-type" evidence="10">
    <location>
        <begin position="207"/>
        <end position="307"/>
    </location>
</feature>
<dbReference type="InterPro" id="IPR017938">
    <property type="entry name" value="Riboflavin_synthase-like_b-brl"/>
</dbReference>
<dbReference type="PANTHER" id="PTHR47354:SF8">
    <property type="entry name" value="1,2-PHENYLACETYL-COA EPOXIDASE, SUBUNIT E"/>
    <property type="match status" value="1"/>
</dbReference>
<dbReference type="InterPro" id="IPR039261">
    <property type="entry name" value="FNR_nucleotide-bd"/>
</dbReference>
<dbReference type="Pfam" id="PF00970">
    <property type="entry name" value="FAD_binding_6"/>
    <property type="match status" value="1"/>
</dbReference>
<keyword evidence="3" id="KW-0001">2Fe-2S</keyword>
<dbReference type="PROSITE" id="PS51384">
    <property type="entry name" value="FAD_FR"/>
    <property type="match status" value="1"/>
</dbReference>
<feature type="transmembrane region" description="Helical" evidence="9">
    <location>
        <begin position="151"/>
        <end position="170"/>
    </location>
</feature>
<keyword evidence="6" id="KW-0560">Oxidoreductase</keyword>
<keyword evidence="9" id="KW-0812">Transmembrane</keyword>
<evidence type="ECO:0000256" key="8">
    <source>
        <dbReference type="ARBA" id="ARBA00023014"/>
    </source>
</evidence>
<keyword evidence="12" id="KW-1185">Reference proteome</keyword>
<dbReference type="Pfam" id="PF00175">
    <property type="entry name" value="NAD_binding_1"/>
    <property type="match status" value="1"/>
</dbReference>
<dbReference type="PANTHER" id="PTHR47354">
    <property type="entry name" value="NADH OXIDOREDUCTASE HCR"/>
    <property type="match status" value="1"/>
</dbReference>
<evidence type="ECO:0000256" key="2">
    <source>
        <dbReference type="ARBA" id="ARBA00022630"/>
    </source>
</evidence>
<evidence type="ECO:0000256" key="7">
    <source>
        <dbReference type="ARBA" id="ARBA00023004"/>
    </source>
</evidence>
<feature type="transmembrane region" description="Helical" evidence="9">
    <location>
        <begin position="7"/>
        <end position="28"/>
    </location>
</feature>
<dbReference type="InterPro" id="IPR017927">
    <property type="entry name" value="FAD-bd_FR_type"/>
</dbReference>
<evidence type="ECO:0000256" key="1">
    <source>
        <dbReference type="ARBA" id="ARBA00001974"/>
    </source>
</evidence>
<evidence type="ECO:0000256" key="3">
    <source>
        <dbReference type="ARBA" id="ARBA00022714"/>
    </source>
</evidence>
<evidence type="ECO:0000256" key="5">
    <source>
        <dbReference type="ARBA" id="ARBA00022827"/>
    </source>
</evidence>
<keyword evidence="4" id="KW-0479">Metal-binding</keyword>
<sequence>MLKRYPLALYITWILILGIVPLPLIFVLNHQLVSSFSDLLIYDFGLLAYVWWLVIIYLSTRPKWLDRLIGLPAMYFVHGFLGVLALVVAFLHRQLAFTYHEAIRLTGDLAFYLALFGILYASFFMSGWFVDRFPLAKIAKQKLQVFFKHQLSVWIHRLHFFVVGLIWLHVHLIPRIANLTAFILLFDIYTALAIGCYAYQKFVGRYAEKTIGTIVANESLSPTVQALTVALADKQAYQAGDFYFMRLNGKGLSKENHPFSVASSPDELPNQVRFMIQSVGDYTAKINQIPIGTKVYLEGPFGRFDRLVKQDPSAPLILYGLGSGIAPLYSMAKTYAPLGRQIHVIWSAKNEKEMYLHQDFQNLAEQYDNVIYTGKAHRFTQEELNDIMSLKEINTGQFFIVGSAQIVLKVEAQLNAMGIDKKRLHDERLTM</sequence>
<dbReference type="Proteomes" id="UP000004322">
    <property type="component" value="Unassembled WGS sequence"/>
</dbReference>